<gene>
    <name evidence="3" type="ORF">M413DRAFT_448572</name>
</gene>
<dbReference type="InterPro" id="IPR045340">
    <property type="entry name" value="DUF6533"/>
</dbReference>
<dbReference type="EMBL" id="KN831798">
    <property type="protein sequence ID" value="KIM37267.1"/>
    <property type="molecule type" value="Genomic_DNA"/>
</dbReference>
<keyword evidence="1" id="KW-1133">Transmembrane helix</keyword>
<feature type="transmembrane region" description="Helical" evidence="1">
    <location>
        <begin position="124"/>
        <end position="145"/>
    </location>
</feature>
<evidence type="ECO:0000313" key="4">
    <source>
        <dbReference type="Proteomes" id="UP000053424"/>
    </source>
</evidence>
<dbReference type="HOGENOM" id="CLU_035509_6_1_1"/>
<keyword evidence="1" id="KW-0472">Membrane</keyword>
<evidence type="ECO:0000259" key="2">
    <source>
        <dbReference type="Pfam" id="PF20151"/>
    </source>
</evidence>
<organism evidence="3 4">
    <name type="scientific">Hebeloma cylindrosporum</name>
    <dbReference type="NCBI Taxonomy" id="76867"/>
    <lineage>
        <taxon>Eukaryota</taxon>
        <taxon>Fungi</taxon>
        <taxon>Dikarya</taxon>
        <taxon>Basidiomycota</taxon>
        <taxon>Agaricomycotina</taxon>
        <taxon>Agaricomycetes</taxon>
        <taxon>Agaricomycetidae</taxon>
        <taxon>Agaricales</taxon>
        <taxon>Agaricineae</taxon>
        <taxon>Hymenogastraceae</taxon>
        <taxon>Hebeloma</taxon>
    </lineage>
</organism>
<feature type="transmembrane region" description="Helical" evidence="1">
    <location>
        <begin position="219"/>
        <end position="242"/>
    </location>
</feature>
<dbReference type="Pfam" id="PF20151">
    <property type="entry name" value="DUF6533"/>
    <property type="match status" value="1"/>
</dbReference>
<keyword evidence="1" id="KW-0812">Transmembrane</keyword>
<dbReference type="Proteomes" id="UP000053424">
    <property type="component" value="Unassembled WGS sequence"/>
</dbReference>
<name>A0A0C2Y8C8_HEBCY</name>
<evidence type="ECO:0000256" key="1">
    <source>
        <dbReference type="SAM" id="Phobius"/>
    </source>
</evidence>
<reference evidence="4" key="2">
    <citation type="submission" date="2015-01" db="EMBL/GenBank/DDBJ databases">
        <title>Evolutionary Origins and Diversification of the Mycorrhizal Mutualists.</title>
        <authorList>
            <consortium name="DOE Joint Genome Institute"/>
            <consortium name="Mycorrhizal Genomics Consortium"/>
            <person name="Kohler A."/>
            <person name="Kuo A."/>
            <person name="Nagy L.G."/>
            <person name="Floudas D."/>
            <person name="Copeland A."/>
            <person name="Barry K.W."/>
            <person name="Cichocki N."/>
            <person name="Veneault-Fourrey C."/>
            <person name="LaButti K."/>
            <person name="Lindquist E.A."/>
            <person name="Lipzen A."/>
            <person name="Lundell T."/>
            <person name="Morin E."/>
            <person name="Murat C."/>
            <person name="Riley R."/>
            <person name="Ohm R."/>
            <person name="Sun H."/>
            <person name="Tunlid A."/>
            <person name="Henrissat B."/>
            <person name="Grigoriev I.V."/>
            <person name="Hibbett D.S."/>
            <person name="Martin F."/>
        </authorList>
    </citation>
    <scope>NUCLEOTIDE SEQUENCE [LARGE SCALE GENOMIC DNA]</scope>
    <source>
        <strain evidence="4">h7</strain>
    </source>
</reference>
<feature type="domain" description="DUF6533" evidence="2">
    <location>
        <begin position="30"/>
        <end position="74"/>
    </location>
</feature>
<feature type="transmembrane region" description="Helical" evidence="1">
    <location>
        <begin position="248"/>
        <end position="269"/>
    </location>
</feature>
<feature type="transmembrane region" description="Helical" evidence="1">
    <location>
        <begin position="64"/>
        <end position="82"/>
    </location>
</feature>
<accession>A0A0C2Y8C8</accession>
<feature type="transmembrane region" description="Helical" evidence="1">
    <location>
        <begin position="94"/>
        <end position="117"/>
    </location>
</feature>
<sequence>MEFSSSSFRPSFAALMPAVRTDSSEFIPLYVVLSALVWVIYDYFITLEDEVKYFWSRKLSPGTLMFFWIRYYTVFLLVFDAIETHMHAIPEIMTQSLIVGAIILWSTEIIMQLRIYVLFNRSKWVAFVNGFLFMISVGIFLWIMIDNGLHHPPLPDFNSSDMPEKPPSCLNIKGGGNRWAHWLPATLFEFVLFGMAVYKTVISPPPGMRINGRRSLTAVLLHQNVLYFFTVACVLVLNNLMVVCGTHVPWFGFGPFHASLGVATGRMLIDLRKCASDIFDVETDSHFLPNWSHRISTVKTFR</sequence>
<protein>
    <recommendedName>
        <fullName evidence="2">DUF6533 domain-containing protein</fullName>
    </recommendedName>
</protein>
<reference evidence="3 4" key="1">
    <citation type="submission" date="2014-04" db="EMBL/GenBank/DDBJ databases">
        <authorList>
            <consortium name="DOE Joint Genome Institute"/>
            <person name="Kuo A."/>
            <person name="Gay G."/>
            <person name="Dore J."/>
            <person name="Kohler A."/>
            <person name="Nagy L.G."/>
            <person name="Floudas D."/>
            <person name="Copeland A."/>
            <person name="Barry K.W."/>
            <person name="Cichocki N."/>
            <person name="Veneault-Fourrey C."/>
            <person name="LaButti K."/>
            <person name="Lindquist E.A."/>
            <person name="Lipzen A."/>
            <person name="Lundell T."/>
            <person name="Morin E."/>
            <person name="Murat C."/>
            <person name="Sun H."/>
            <person name="Tunlid A."/>
            <person name="Henrissat B."/>
            <person name="Grigoriev I.V."/>
            <person name="Hibbett D.S."/>
            <person name="Martin F."/>
            <person name="Nordberg H.P."/>
            <person name="Cantor M.N."/>
            <person name="Hua S.X."/>
        </authorList>
    </citation>
    <scope>NUCLEOTIDE SEQUENCE [LARGE SCALE GENOMIC DNA]</scope>
    <source>
        <strain evidence="4">h7</strain>
    </source>
</reference>
<feature type="transmembrane region" description="Helical" evidence="1">
    <location>
        <begin position="26"/>
        <end position="44"/>
    </location>
</feature>
<dbReference type="AlphaFoldDB" id="A0A0C2Y8C8"/>
<proteinExistence type="predicted"/>
<dbReference type="OrthoDB" id="2739367at2759"/>
<keyword evidence="4" id="KW-1185">Reference proteome</keyword>
<feature type="transmembrane region" description="Helical" evidence="1">
    <location>
        <begin position="179"/>
        <end position="198"/>
    </location>
</feature>
<evidence type="ECO:0000313" key="3">
    <source>
        <dbReference type="EMBL" id="KIM37267.1"/>
    </source>
</evidence>